<reference evidence="2" key="1">
    <citation type="submission" date="2014-05" db="EMBL/GenBank/DDBJ databases">
        <title>Whole genome sequencing of Lactobacillus casei NRIC0644.</title>
        <authorList>
            <person name="Atarashi H."/>
            <person name="Yoshida Y."/>
            <person name="Fujimura S."/>
            <person name="Tanaka N."/>
            <person name="Shiwa Y."/>
            <person name="Yoshikawa H."/>
            <person name="Okada S."/>
            <person name="Nakagawa J."/>
        </authorList>
    </citation>
    <scope>NUCLEOTIDE SEQUENCE [LARGE SCALE GENOMIC DNA]</scope>
    <source>
        <strain evidence="2">NRIC0644</strain>
    </source>
</reference>
<sequence length="85" mass="10178">MKADEPDDLRLNPKQFANLVVESHQVPDDKDPETIVKRKLTLYLTAYYLAERFNELQQTTLSHAPSRKNYQELLKKLEEERFQDW</sequence>
<organism evidence="1 2">
    <name type="scientific">Lacticaseibacillus paracasei NRIC 0644</name>
    <dbReference type="NCBI Taxonomy" id="1435038"/>
    <lineage>
        <taxon>Bacteria</taxon>
        <taxon>Bacillati</taxon>
        <taxon>Bacillota</taxon>
        <taxon>Bacilli</taxon>
        <taxon>Lactobacillales</taxon>
        <taxon>Lactobacillaceae</taxon>
        <taxon>Lacticaseibacillus</taxon>
    </lineage>
</organism>
<dbReference type="EMBL" id="BAYM01000029">
    <property type="protein sequence ID" value="GAN35825.1"/>
    <property type="molecule type" value="Genomic_DNA"/>
</dbReference>
<evidence type="ECO:0000313" key="2">
    <source>
        <dbReference type="Proteomes" id="UP000032552"/>
    </source>
</evidence>
<evidence type="ECO:0000313" key="1">
    <source>
        <dbReference type="EMBL" id="GAN35825.1"/>
    </source>
</evidence>
<comment type="caution">
    <text evidence="1">The sequence shown here is derived from an EMBL/GenBank/DDBJ whole genome shotgun (WGS) entry which is preliminary data.</text>
</comment>
<name>A0A0C9NVA2_LACPA</name>
<dbReference type="RefSeq" id="WP_003566197.1">
    <property type="nucleotide sequence ID" value="NZ_BAYM01000029.1"/>
</dbReference>
<proteinExistence type="predicted"/>
<gene>
    <name evidence="1" type="ORF">LC0644_0414</name>
</gene>
<dbReference type="GeneID" id="57090563"/>
<dbReference type="AlphaFoldDB" id="A0A0C9NVA2"/>
<protein>
    <submittedName>
        <fullName evidence="1">Uncharacterized protein</fullName>
    </submittedName>
</protein>
<accession>A0A0C9NVA2</accession>
<dbReference type="Proteomes" id="UP000032552">
    <property type="component" value="Unassembled WGS sequence"/>
</dbReference>